<dbReference type="EMBL" id="AZAC01000002">
    <property type="protein sequence ID" value="KIX15544.1"/>
    <property type="molecule type" value="Genomic_DNA"/>
</dbReference>
<evidence type="ECO:0000313" key="2">
    <source>
        <dbReference type="EMBL" id="KIX15544.1"/>
    </source>
</evidence>
<dbReference type="GO" id="GO:0009446">
    <property type="term" value="P:putrescine biosynthetic process"/>
    <property type="evidence" value="ECO:0007669"/>
    <property type="project" value="InterPro"/>
</dbReference>
<dbReference type="SUPFAM" id="SSF55909">
    <property type="entry name" value="Pentein"/>
    <property type="match status" value="1"/>
</dbReference>
<dbReference type="PATRIC" id="fig|1429043.3.peg.457"/>
<dbReference type="Gene3D" id="3.75.10.10">
    <property type="entry name" value="L-arginine/glycine Amidinotransferase, Chain A"/>
    <property type="match status" value="1"/>
</dbReference>
<evidence type="ECO:0000256" key="1">
    <source>
        <dbReference type="ARBA" id="ARBA00022801"/>
    </source>
</evidence>
<organism evidence="2 3">
    <name type="scientific">Dethiosulfatarculus sandiegensis</name>
    <dbReference type="NCBI Taxonomy" id="1429043"/>
    <lineage>
        <taxon>Bacteria</taxon>
        <taxon>Pseudomonadati</taxon>
        <taxon>Thermodesulfobacteriota</taxon>
        <taxon>Desulfarculia</taxon>
        <taxon>Desulfarculales</taxon>
        <taxon>Desulfarculaceae</taxon>
        <taxon>Dethiosulfatarculus</taxon>
    </lineage>
</organism>
<evidence type="ECO:0000313" key="3">
    <source>
        <dbReference type="Proteomes" id="UP000032233"/>
    </source>
</evidence>
<protein>
    <submittedName>
        <fullName evidence="2">Agmatine deiminase</fullName>
    </submittedName>
</protein>
<dbReference type="Pfam" id="PF04371">
    <property type="entry name" value="PAD_porph"/>
    <property type="match status" value="2"/>
</dbReference>
<keyword evidence="1" id="KW-0378">Hydrolase</keyword>
<comment type="caution">
    <text evidence="2">The sequence shown here is derived from an EMBL/GenBank/DDBJ whole genome shotgun (WGS) entry which is preliminary data.</text>
</comment>
<dbReference type="InterPro" id="IPR007466">
    <property type="entry name" value="Peptidyl-Arg-deiminase_porph"/>
</dbReference>
<proteinExistence type="predicted"/>
<keyword evidence="3" id="KW-1185">Reference proteome</keyword>
<dbReference type="STRING" id="1429043.X474_02170"/>
<dbReference type="PANTHER" id="PTHR31377:SF0">
    <property type="entry name" value="AGMATINE DEIMINASE-RELATED"/>
    <property type="match status" value="1"/>
</dbReference>
<reference evidence="2 3" key="1">
    <citation type="submission" date="2013-11" db="EMBL/GenBank/DDBJ databases">
        <title>Metagenomic analysis of a methanogenic consortium involved in long chain n-alkane degradation.</title>
        <authorList>
            <person name="Davidova I.A."/>
            <person name="Callaghan A.V."/>
            <person name="Wawrik B."/>
            <person name="Pruitt S."/>
            <person name="Marks C."/>
            <person name="Duncan K.E."/>
            <person name="Suflita J.M."/>
        </authorList>
    </citation>
    <scope>NUCLEOTIDE SEQUENCE [LARGE SCALE GENOMIC DNA]</scope>
    <source>
        <strain evidence="2 3">SPR</strain>
    </source>
</reference>
<dbReference type="PANTHER" id="PTHR31377">
    <property type="entry name" value="AGMATINE DEIMINASE-RELATED"/>
    <property type="match status" value="1"/>
</dbReference>
<gene>
    <name evidence="2" type="ORF">X474_02170</name>
</gene>
<dbReference type="OrthoDB" id="9808013at2"/>
<sequence>MWRFPGEFEPHKAVWMGWLSKEYVKGHKTDSALLEVVKALAPTVNVRICVPDDTQKNHVRKILAGTQLPMDKISFYLIPFTSLYWRDFGPIFTVNETGGKSIADFNFNLWGYHSDTHPHARMMEKIDRTVAESMGLPSRMTRLVSEGGARELNGKGTIILTEACEFQRNPNLSREDLESEMTRMLGVTNFIWLKQGTVDDDPMNQSSLPGPGGVGRSYRSGSANNHTDEYCRFIAPDTVLLAEVSKEEAAKGPVERENRRRMEENYAILKKSTDQDGNRLKIIRIPIPDPIYVKAQPTDEAYLVQQSSPNYRDGTVLPHGSPVLLVPALSYCNFLISNDVVVTQKYWKKGMPESIKKKDEAALAVLQKAFPNRKIVPVHSLPINLGGGGIHCSTQQQPE</sequence>
<dbReference type="AlphaFoldDB" id="A0A0D2JBP4"/>
<accession>A0A0D2JBP4</accession>
<dbReference type="Proteomes" id="UP000032233">
    <property type="component" value="Unassembled WGS sequence"/>
</dbReference>
<dbReference type="InParanoid" id="A0A0D2JBP4"/>
<name>A0A0D2JBP4_9BACT</name>
<dbReference type="GO" id="GO:0047632">
    <property type="term" value="F:agmatine deiminase activity"/>
    <property type="evidence" value="ECO:0007669"/>
    <property type="project" value="TreeGrafter"/>
</dbReference>
<dbReference type="GO" id="GO:0004668">
    <property type="term" value="F:protein-arginine deiminase activity"/>
    <property type="evidence" value="ECO:0007669"/>
    <property type="project" value="InterPro"/>
</dbReference>